<comment type="subcellular location">
    <subcellularLocation>
        <location evidence="1">Membrane</location>
        <topology evidence="1">Single-pass membrane protein</topology>
    </subcellularLocation>
</comment>
<organism evidence="7 8">
    <name type="scientific">Rhizobium rhizogenes (strain K84 / ATCC BAA-868)</name>
    <name type="common">Agrobacterium radiobacter</name>
    <dbReference type="NCBI Taxonomy" id="311403"/>
    <lineage>
        <taxon>Bacteria</taxon>
        <taxon>Pseudomonadati</taxon>
        <taxon>Pseudomonadota</taxon>
        <taxon>Alphaproteobacteria</taxon>
        <taxon>Hyphomicrobiales</taxon>
        <taxon>Rhizobiaceae</taxon>
        <taxon>Rhizobium/Agrobacterium group</taxon>
        <taxon>Rhizobium</taxon>
    </lineage>
</organism>
<dbReference type="Proteomes" id="UP000001600">
    <property type="component" value="Chromosome 1"/>
</dbReference>
<keyword evidence="4" id="KW-1003">Cell membrane</keyword>
<comment type="similarity">
    <text evidence="2">Belongs to the BA14k family.</text>
</comment>
<proteinExistence type="inferred from homology"/>
<name>B9J771_RHIR8</name>
<evidence type="ECO:0000256" key="2">
    <source>
        <dbReference type="ARBA" id="ARBA00010270"/>
    </source>
</evidence>
<dbReference type="eggNOG" id="ENOG5033457">
    <property type="taxonomic scope" value="Bacteria"/>
</dbReference>
<protein>
    <recommendedName>
        <fullName evidence="3">Lectin-like protein BA14k</fullName>
    </recommendedName>
</protein>
<evidence type="ECO:0000256" key="5">
    <source>
        <dbReference type="ARBA" id="ARBA00022734"/>
    </source>
</evidence>
<dbReference type="AlphaFoldDB" id="B9J771"/>
<sequence length="179" mass="20362">MPGFVIQSAFSLPCLVYPPIQDWERWFFRSRSEDRRMNMLGKTLLMSAMAATLTLTSMSAASADDRWHHRDGWVLGGAAGLATGLIVGSAIASQPRYVEPGPVYVDPDYDAPPPPYYYRAPPRRVYVERDVSYYAPATAGLRPWSSQWMRYCYDRYRSFDGRSGTYVGFDGMRHFCTVD</sequence>
<reference evidence="7 8" key="1">
    <citation type="journal article" date="2009" name="J. Bacteriol.">
        <title>Genome sequences of three Agrobacterium biovars help elucidate the evolution of multichromosome genomes in bacteria.</title>
        <authorList>
            <person name="Slater S.C."/>
            <person name="Goldman B.S."/>
            <person name="Goodner B."/>
            <person name="Setubal J.C."/>
            <person name="Farrand S.K."/>
            <person name="Nester E.W."/>
            <person name="Burr T.J."/>
            <person name="Banta L."/>
            <person name="Dickerman A.W."/>
            <person name="Paulsen I."/>
            <person name="Otten L."/>
            <person name="Suen G."/>
            <person name="Welch R."/>
            <person name="Almeida N.F."/>
            <person name="Arnold F."/>
            <person name="Burton O.T."/>
            <person name="Du Z."/>
            <person name="Ewing A."/>
            <person name="Godsy E."/>
            <person name="Heisel S."/>
            <person name="Houmiel K.L."/>
            <person name="Jhaveri J."/>
            <person name="Lu J."/>
            <person name="Miller N.M."/>
            <person name="Norton S."/>
            <person name="Chen Q."/>
            <person name="Phoolcharoen W."/>
            <person name="Ohlin V."/>
            <person name="Ondrusek D."/>
            <person name="Pride N."/>
            <person name="Stricklin S.L."/>
            <person name="Sun J."/>
            <person name="Wheeler C."/>
            <person name="Wilson L."/>
            <person name="Zhu H."/>
            <person name="Wood D.W."/>
        </authorList>
    </citation>
    <scope>NUCLEOTIDE SEQUENCE [LARGE SCALE GENOMIC DNA]</scope>
    <source>
        <strain evidence="8">K84 / ATCC BAA-868</strain>
    </source>
</reference>
<evidence type="ECO:0000313" key="8">
    <source>
        <dbReference type="Proteomes" id="UP000001600"/>
    </source>
</evidence>
<accession>B9J771</accession>
<evidence type="ECO:0000256" key="4">
    <source>
        <dbReference type="ARBA" id="ARBA00022475"/>
    </source>
</evidence>
<dbReference type="Pfam" id="PF07886">
    <property type="entry name" value="BA14K"/>
    <property type="match status" value="1"/>
</dbReference>
<keyword evidence="4" id="KW-0472">Membrane</keyword>
<dbReference type="STRING" id="311403.Arad_3161"/>
<dbReference type="KEGG" id="ara:Arad_3161"/>
<evidence type="ECO:0000256" key="3">
    <source>
        <dbReference type="ARBA" id="ARBA00020552"/>
    </source>
</evidence>
<dbReference type="HOGENOM" id="CLU_095224_1_0_5"/>
<dbReference type="InterPro" id="IPR012413">
    <property type="entry name" value="BA14K"/>
</dbReference>
<dbReference type="EMBL" id="CP000628">
    <property type="protein sequence ID" value="ACM27178.1"/>
    <property type="molecule type" value="Genomic_DNA"/>
</dbReference>
<comment type="function">
    <text evidence="6">Has immunoglobulin-binding and hemagglutination properties, and can bind to mannose. Essential for virulence. May be involved in LPS biosynthesis or polysaccharide transport.</text>
</comment>
<dbReference type="GO" id="GO:0030246">
    <property type="term" value="F:carbohydrate binding"/>
    <property type="evidence" value="ECO:0007669"/>
    <property type="project" value="UniProtKB-KW"/>
</dbReference>
<evidence type="ECO:0000313" key="7">
    <source>
        <dbReference type="EMBL" id="ACM27178.1"/>
    </source>
</evidence>
<evidence type="ECO:0000256" key="1">
    <source>
        <dbReference type="ARBA" id="ARBA00004167"/>
    </source>
</evidence>
<dbReference type="GO" id="GO:0016020">
    <property type="term" value="C:membrane"/>
    <property type="evidence" value="ECO:0007669"/>
    <property type="project" value="UniProtKB-SubCell"/>
</dbReference>
<keyword evidence="5" id="KW-0430">Lectin</keyword>
<gene>
    <name evidence="7" type="ordered locus">Arad_3161</name>
</gene>
<evidence type="ECO:0000256" key="6">
    <source>
        <dbReference type="ARBA" id="ARBA00025321"/>
    </source>
</evidence>